<dbReference type="EMBL" id="JAEACQ010000173">
    <property type="protein sequence ID" value="MBL7628147.1"/>
    <property type="molecule type" value="Genomic_DNA"/>
</dbReference>
<dbReference type="Proteomes" id="UP000604475">
    <property type="component" value="Unassembled WGS sequence"/>
</dbReference>
<proteinExistence type="predicted"/>
<evidence type="ECO:0000313" key="3">
    <source>
        <dbReference type="Proteomes" id="UP000604475"/>
    </source>
</evidence>
<name>A0A937RDA1_9ACTN</name>
<keyword evidence="1" id="KW-0472">Membrane</keyword>
<keyword evidence="1" id="KW-0812">Transmembrane</keyword>
<comment type="caution">
    <text evidence="2">The sequence shown here is derived from an EMBL/GenBank/DDBJ whole genome shotgun (WGS) entry which is preliminary data.</text>
</comment>
<dbReference type="Pfam" id="PF22564">
    <property type="entry name" value="HAAS"/>
    <property type="match status" value="1"/>
</dbReference>
<keyword evidence="3" id="KW-1185">Reference proteome</keyword>
<evidence type="ECO:0000256" key="1">
    <source>
        <dbReference type="SAM" id="Phobius"/>
    </source>
</evidence>
<gene>
    <name evidence="2" type="ORF">I7412_13515</name>
</gene>
<sequence>MSTQANTLDRLVVSYLDSVDRALTGVPEVHRAELLSDLSDHIAAERAALDVPNEAALRAILDRLGDPATLAAEARLIDGGPATPPISQPVAERSGRRRPGRPVWILVGLGLALLIVMVFGFAVVSTSGESAPAPSSTAPPLPPPPR</sequence>
<feature type="transmembrane region" description="Helical" evidence="1">
    <location>
        <begin position="103"/>
        <end position="124"/>
    </location>
</feature>
<accession>A0A937RDA1</accession>
<evidence type="ECO:0000313" key="2">
    <source>
        <dbReference type="EMBL" id="MBL7628147.1"/>
    </source>
</evidence>
<protein>
    <submittedName>
        <fullName evidence="2">Uncharacterized protein</fullName>
    </submittedName>
</protein>
<organism evidence="2 3">
    <name type="scientific">Frankia nepalensis</name>
    <dbReference type="NCBI Taxonomy" id="1836974"/>
    <lineage>
        <taxon>Bacteria</taxon>
        <taxon>Bacillati</taxon>
        <taxon>Actinomycetota</taxon>
        <taxon>Actinomycetes</taxon>
        <taxon>Frankiales</taxon>
        <taxon>Frankiaceae</taxon>
        <taxon>Frankia</taxon>
    </lineage>
</organism>
<dbReference type="AlphaFoldDB" id="A0A937RDA1"/>
<dbReference type="RefSeq" id="WP_203004936.1">
    <property type="nucleotide sequence ID" value="NZ_JADWYU010000088.1"/>
</dbReference>
<reference evidence="2" key="1">
    <citation type="submission" date="2020-12" db="EMBL/GenBank/DDBJ databases">
        <title>Genomic characterization of non-nitrogen-fixing Frankia strains.</title>
        <authorList>
            <person name="Carlos-Shanley C."/>
            <person name="Guerra T."/>
            <person name="Hahn D."/>
        </authorList>
    </citation>
    <scope>NUCLEOTIDE SEQUENCE</scope>
    <source>
        <strain evidence="2">CN6</strain>
    </source>
</reference>
<keyword evidence="1" id="KW-1133">Transmembrane helix</keyword>